<keyword evidence="3" id="KW-1185">Reference proteome</keyword>
<name>A0A183AMQ6_9TREM</name>
<feature type="compositionally biased region" description="Polar residues" evidence="1">
    <location>
        <begin position="45"/>
        <end position="54"/>
    </location>
</feature>
<sequence length="256" mass="29094">MEPERAEPIPPRSVARRPSQDGSDSDASRKKTLSHRSRVSDMSKHSNISKSSDLTQKDMIYPDEYNLHDETKQPKLTSKGVREPKTFGSTSTGERRKRPDSQIHEHSQSTMQKEKKPARKPRHPSPPKPPEPRMESKGKGGRSKSRHQHGKPINGDLPLPYTEYNYRHGNYYNCRILYAAHSIREHSTAHRALKSAYGDGMISGATCISARICDIRRHLAPFLNDTGELRHNKTPQTERGPNVVGVRNKVWVCYDI</sequence>
<feature type="compositionally biased region" description="Basic residues" evidence="1">
    <location>
        <begin position="139"/>
        <end position="150"/>
    </location>
</feature>
<dbReference type="Proteomes" id="UP000272942">
    <property type="component" value="Unassembled WGS sequence"/>
</dbReference>
<gene>
    <name evidence="2" type="ORF">ECPE_LOCUS8240</name>
</gene>
<evidence type="ECO:0000313" key="3">
    <source>
        <dbReference type="Proteomes" id="UP000272942"/>
    </source>
</evidence>
<evidence type="ECO:0000313" key="4">
    <source>
        <dbReference type="WBParaSite" id="ECPE_0000826501-mRNA-1"/>
    </source>
</evidence>
<feature type="region of interest" description="Disordered" evidence="1">
    <location>
        <begin position="1"/>
        <end position="156"/>
    </location>
</feature>
<organism evidence="4">
    <name type="scientific">Echinostoma caproni</name>
    <dbReference type="NCBI Taxonomy" id="27848"/>
    <lineage>
        <taxon>Eukaryota</taxon>
        <taxon>Metazoa</taxon>
        <taxon>Spiralia</taxon>
        <taxon>Lophotrochozoa</taxon>
        <taxon>Platyhelminthes</taxon>
        <taxon>Trematoda</taxon>
        <taxon>Digenea</taxon>
        <taxon>Plagiorchiida</taxon>
        <taxon>Echinostomata</taxon>
        <taxon>Echinostomatoidea</taxon>
        <taxon>Echinostomatidae</taxon>
        <taxon>Echinostoma</taxon>
    </lineage>
</organism>
<evidence type="ECO:0000313" key="2">
    <source>
        <dbReference type="EMBL" id="VDP83069.1"/>
    </source>
</evidence>
<evidence type="ECO:0000256" key="1">
    <source>
        <dbReference type="SAM" id="MobiDB-lite"/>
    </source>
</evidence>
<dbReference type="AlphaFoldDB" id="A0A183AMQ6"/>
<dbReference type="WBParaSite" id="ECPE_0000826501-mRNA-1">
    <property type="protein sequence ID" value="ECPE_0000826501-mRNA-1"/>
    <property type="gene ID" value="ECPE_0000826501"/>
</dbReference>
<feature type="compositionally biased region" description="Basic and acidic residues" evidence="1">
    <location>
        <begin position="93"/>
        <end position="115"/>
    </location>
</feature>
<dbReference type="EMBL" id="UZAN01045710">
    <property type="protein sequence ID" value="VDP83069.1"/>
    <property type="molecule type" value="Genomic_DNA"/>
</dbReference>
<reference evidence="4" key="1">
    <citation type="submission" date="2016-06" db="UniProtKB">
        <authorList>
            <consortium name="WormBaseParasite"/>
        </authorList>
    </citation>
    <scope>IDENTIFICATION</scope>
</reference>
<proteinExistence type="predicted"/>
<accession>A0A183AMQ6</accession>
<protein>
    <submittedName>
        <fullName evidence="4">C2H2-type domain-containing protein</fullName>
    </submittedName>
</protein>
<feature type="compositionally biased region" description="Basic residues" evidence="1">
    <location>
        <begin position="116"/>
        <end position="125"/>
    </location>
</feature>
<reference evidence="2 3" key="2">
    <citation type="submission" date="2018-11" db="EMBL/GenBank/DDBJ databases">
        <authorList>
            <consortium name="Pathogen Informatics"/>
        </authorList>
    </citation>
    <scope>NUCLEOTIDE SEQUENCE [LARGE SCALE GENOMIC DNA]</scope>
    <source>
        <strain evidence="2 3">Egypt</strain>
    </source>
</reference>